<dbReference type="WBParaSite" id="PSAMB.scaffold2621size22171.g18553.t1">
    <property type="protein sequence ID" value="PSAMB.scaffold2621size22171.g18553.t1"/>
    <property type="gene ID" value="PSAMB.scaffold2621size22171.g18553"/>
</dbReference>
<feature type="region of interest" description="Disordered" evidence="1">
    <location>
        <begin position="1"/>
        <end position="24"/>
    </location>
</feature>
<feature type="compositionally biased region" description="Basic and acidic residues" evidence="1">
    <location>
        <begin position="1"/>
        <end position="15"/>
    </location>
</feature>
<feature type="transmembrane region" description="Helical" evidence="2">
    <location>
        <begin position="60"/>
        <end position="82"/>
    </location>
</feature>
<keyword evidence="2" id="KW-0472">Membrane</keyword>
<dbReference type="Proteomes" id="UP000887566">
    <property type="component" value="Unplaced"/>
</dbReference>
<name>A0A914VW18_9BILA</name>
<protein>
    <submittedName>
        <fullName evidence="4">Uncharacterized protein</fullName>
    </submittedName>
</protein>
<evidence type="ECO:0000313" key="4">
    <source>
        <dbReference type="WBParaSite" id="PSAMB.scaffold2621size22171.g18553.t1"/>
    </source>
</evidence>
<evidence type="ECO:0000256" key="2">
    <source>
        <dbReference type="SAM" id="Phobius"/>
    </source>
</evidence>
<keyword evidence="2" id="KW-1133">Transmembrane helix</keyword>
<sequence>MPKNPAKAERKKEPMRFGPGANDMGPEELEHMITHIRRYSPLWRLRFGDPGKPSTPGGRWGGTVAIMVAVFAVYVVLTILLWKALTVNVNPKGAR</sequence>
<keyword evidence="2" id="KW-0812">Transmembrane</keyword>
<evidence type="ECO:0000256" key="1">
    <source>
        <dbReference type="SAM" id="MobiDB-lite"/>
    </source>
</evidence>
<evidence type="ECO:0000313" key="3">
    <source>
        <dbReference type="Proteomes" id="UP000887566"/>
    </source>
</evidence>
<organism evidence="3 4">
    <name type="scientific">Plectus sambesii</name>
    <dbReference type="NCBI Taxonomy" id="2011161"/>
    <lineage>
        <taxon>Eukaryota</taxon>
        <taxon>Metazoa</taxon>
        <taxon>Ecdysozoa</taxon>
        <taxon>Nematoda</taxon>
        <taxon>Chromadorea</taxon>
        <taxon>Plectida</taxon>
        <taxon>Plectina</taxon>
        <taxon>Plectoidea</taxon>
        <taxon>Plectidae</taxon>
        <taxon>Plectus</taxon>
    </lineage>
</organism>
<dbReference type="AlphaFoldDB" id="A0A914VW18"/>
<reference evidence="4" key="1">
    <citation type="submission" date="2022-11" db="UniProtKB">
        <authorList>
            <consortium name="WormBaseParasite"/>
        </authorList>
    </citation>
    <scope>IDENTIFICATION</scope>
</reference>
<proteinExistence type="predicted"/>
<accession>A0A914VW18</accession>
<keyword evidence="3" id="KW-1185">Reference proteome</keyword>